<dbReference type="SMART" id="SM00194">
    <property type="entry name" value="PTPc"/>
    <property type="match status" value="2"/>
</dbReference>
<dbReference type="CDD" id="cd00047">
    <property type="entry name" value="PTPc"/>
    <property type="match status" value="1"/>
</dbReference>
<dbReference type="PROSITE" id="PS50055">
    <property type="entry name" value="TYR_PHOSPHATASE_PTP"/>
    <property type="match status" value="2"/>
</dbReference>
<evidence type="ECO:0000256" key="2">
    <source>
        <dbReference type="SAM" id="Phobius"/>
    </source>
</evidence>
<dbReference type="InterPro" id="IPR016130">
    <property type="entry name" value="Tyr_Pase_AS"/>
</dbReference>
<dbReference type="PRINTS" id="PR00700">
    <property type="entry name" value="PRTYPHPHTASE"/>
</dbReference>
<keyword evidence="2" id="KW-0472">Membrane</keyword>
<feature type="domain" description="Tyrosine-protein phosphatase" evidence="3">
    <location>
        <begin position="597"/>
        <end position="849"/>
    </location>
</feature>
<feature type="domain" description="Tyrosine-protein phosphatase" evidence="3">
    <location>
        <begin position="882"/>
        <end position="1151"/>
    </location>
</feature>
<accession>A0AAV4BFA7</accession>
<dbReference type="GO" id="GO:0004725">
    <property type="term" value="F:protein tyrosine phosphatase activity"/>
    <property type="evidence" value="ECO:0007669"/>
    <property type="project" value="InterPro"/>
</dbReference>
<reference evidence="5 6" key="1">
    <citation type="journal article" date="2021" name="Elife">
        <title>Chloroplast acquisition without the gene transfer in kleptoplastic sea slugs, Plakobranchus ocellatus.</title>
        <authorList>
            <person name="Maeda T."/>
            <person name="Takahashi S."/>
            <person name="Yoshida T."/>
            <person name="Shimamura S."/>
            <person name="Takaki Y."/>
            <person name="Nagai Y."/>
            <person name="Toyoda A."/>
            <person name="Suzuki Y."/>
            <person name="Arimoto A."/>
            <person name="Ishii H."/>
            <person name="Satoh N."/>
            <person name="Nishiyama T."/>
            <person name="Hasebe M."/>
            <person name="Maruyama T."/>
            <person name="Minagawa J."/>
            <person name="Obokata J."/>
            <person name="Shigenobu S."/>
        </authorList>
    </citation>
    <scope>NUCLEOTIDE SEQUENCE [LARGE SCALE GENOMIC DNA]</scope>
</reference>
<keyword evidence="6" id="KW-1185">Reference proteome</keyword>
<dbReference type="InterPro" id="IPR029021">
    <property type="entry name" value="Prot-tyrosine_phosphatase-like"/>
</dbReference>
<evidence type="ECO:0000256" key="1">
    <source>
        <dbReference type="SAM" id="MobiDB-lite"/>
    </source>
</evidence>
<feature type="transmembrane region" description="Helical" evidence="2">
    <location>
        <begin position="478"/>
        <end position="501"/>
    </location>
</feature>
<dbReference type="PANTHER" id="PTHR19134">
    <property type="entry name" value="RECEPTOR-TYPE TYROSINE-PROTEIN PHOSPHATASE"/>
    <property type="match status" value="1"/>
</dbReference>
<dbReference type="PROSITE" id="PS50056">
    <property type="entry name" value="TYR_PHOSPHATASE_2"/>
    <property type="match status" value="2"/>
</dbReference>
<keyword evidence="5" id="KW-0675">Receptor</keyword>
<dbReference type="SMART" id="SM00181">
    <property type="entry name" value="EGF"/>
    <property type="match status" value="5"/>
</dbReference>
<dbReference type="AlphaFoldDB" id="A0AAV4BFA7"/>
<dbReference type="Pfam" id="PF00102">
    <property type="entry name" value="Y_phosphatase"/>
    <property type="match status" value="2"/>
</dbReference>
<protein>
    <submittedName>
        <fullName evidence="5">Receptor-type tyrosine-protein phosphatase kappa</fullName>
    </submittedName>
</protein>
<name>A0AAV4BFA7_9GAST</name>
<dbReference type="PANTHER" id="PTHR19134:SF449">
    <property type="entry name" value="TYROSINE-PROTEIN PHOSPHATASE 1"/>
    <property type="match status" value="1"/>
</dbReference>
<evidence type="ECO:0000313" key="5">
    <source>
        <dbReference type="EMBL" id="GFO17529.1"/>
    </source>
</evidence>
<dbReference type="SMART" id="SM00404">
    <property type="entry name" value="PTPc_motif"/>
    <property type="match status" value="2"/>
</dbReference>
<keyword evidence="2" id="KW-0812">Transmembrane</keyword>
<dbReference type="Gene3D" id="2.170.300.10">
    <property type="entry name" value="Tie2 ligand-binding domain superfamily"/>
    <property type="match status" value="2"/>
</dbReference>
<feature type="region of interest" description="Disordered" evidence="1">
    <location>
        <begin position="529"/>
        <end position="569"/>
    </location>
</feature>
<evidence type="ECO:0000313" key="6">
    <source>
        <dbReference type="Proteomes" id="UP000735302"/>
    </source>
</evidence>
<sequence length="1238" mass="136862">MESMVSDAVKTAVQIVLRRQTFVKTLMDCVAVDASQGTRNHFAPKNVQLGLLVSNVHRTAALTALDEIMPVIMWTVPAMTGVIQAIKQHIVIYPVKKAKCPIGKYGPGCSQTCSNTCKGEGNPCHHIDGGCLQGCDPGYQGNQCKQECTLGTYGQNCSEKCNENCGGPNNTCDHINGTCTDGCDDGYRNAKCDTPCARGKYGSACSQKCSSSCAGQGNPCHHVDGRCSHGCDPGYWGDKCWNKCYRGKYGPGCSKNCSVTCTGYKNPCHHVNGECSKGCDVGFVGSYCKEKCPFGKFGLGCSKNCSIHCAGLDNVCHHVDGTCTLGCDAGYKPAQCNMTCDPGTYGKNCSETCSEHCSGEPNTCNNVEGTCVNGCDFGYLSPMCKLECPPTKYGQDCKQDCGEKCLYNECDHVTGKCSSCVDGYKNDFCEQECNATTYGSSCNQSCSTDCVDQLCHHVTGKCYQFAEQQGAGVGEATIPALICVILIILVATLVLVAVIIWRRHKEDKHGHAKNRTAKLGRMTYANLSSSSAKRESSAGQARSHVVNVNRANEDNTEEEDEIETADSPYNNTSTAATAIAVQDLKAYLHQHSTNSHFKDQFMAVPMETGRRQRHGLASHNSRKNRYKNIIPYDHTRVLLFADEDNDMSNYINASHVKDYYGNAMFIASQAPNETILADFVRMLWEQGVDRVVMLTNLIELGKRKCTMYWPEDSEEIFGDITVQLLTTRVFAEYTIRHLRLSTGIEPPRDLTHFHFTAWPDKSVPENPWGLVDFYHRVMASPGTGPLLVHCSAGVGRTGTFIALCNLLEEAKATGKMNFRTTLFKLRQDRMHMIQTAAQYTFLHKTALVAHMTSGTTIQVQDIAAKFHSLEGGASGDESARSYQEEFDDVAAVCDEDTIMCDDQTTRAEEVYGNEKVMANKCKDRLSNILPNSTFRPILSAIKPGENTYINAVLVPNLTRNNQDILTQLPLPSTVTDFWRLVTQFNVRMVVAFEVDSRATDETIAGFLPETDFEKFQTEEIEISSTTVNENSTLKHMSLAIQEKETQGLSPSSPELTCLLCKNTSLNPESVLELVEKIQSCRPTENYRTVYMCRNGAEHSGLVCILSILLDRLKVDNCLTVPLVVGAIKAIRPQVIPTVDQYKCLYQVLRLHYEEMNVQECLFAITDESLAYHNDVYEIGQIKRLSSTTWVESRTKHVIPAQKTSAESRMTHVYENFDGKTHLHRDIGDKNEVPTQKLR</sequence>
<dbReference type="Proteomes" id="UP000735302">
    <property type="component" value="Unassembled WGS sequence"/>
</dbReference>
<dbReference type="InterPro" id="IPR000742">
    <property type="entry name" value="EGF"/>
</dbReference>
<dbReference type="InterPro" id="IPR000242">
    <property type="entry name" value="PTP_cat"/>
</dbReference>
<dbReference type="InterPro" id="IPR050348">
    <property type="entry name" value="Protein-Tyr_Phosphatase"/>
</dbReference>
<feature type="domain" description="Tyrosine specific protein phosphatases" evidence="4">
    <location>
        <begin position="771"/>
        <end position="840"/>
    </location>
</feature>
<feature type="domain" description="Tyrosine specific protein phosphatases" evidence="4">
    <location>
        <begin position="1068"/>
        <end position="1142"/>
    </location>
</feature>
<proteinExistence type="predicted"/>
<evidence type="ECO:0000259" key="3">
    <source>
        <dbReference type="PROSITE" id="PS50055"/>
    </source>
</evidence>
<dbReference type="InterPro" id="IPR000387">
    <property type="entry name" value="Tyr_Pase_dom"/>
</dbReference>
<feature type="compositionally biased region" description="Acidic residues" evidence="1">
    <location>
        <begin position="554"/>
        <end position="564"/>
    </location>
</feature>
<dbReference type="EMBL" id="BLXT01004831">
    <property type="protein sequence ID" value="GFO17529.1"/>
    <property type="molecule type" value="Genomic_DNA"/>
</dbReference>
<organism evidence="5 6">
    <name type="scientific">Plakobranchus ocellatus</name>
    <dbReference type="NCBI Taxonomy" id="259542"/>
    <lineage>
        <taxon>Eukaryota</taxon>
        <taxon>Metazoa</taxon>
        <taxon>Spiralia</taxon>
        <taxon>Lophotrochozoa</taxon>
        <taxon>Mollusca</taxon>
        <taxon>Gastropoda</taxon>
        <taxon>Heterobranchia</taxon>
        <taxon>Euthyneura</taxon>
        <taxon>Panpulmonata</taxon>
        <taxon>Sacoglossa</taxon>
        <taxon>Placobranchoidea</taxon>
        <taxon>Plakobranchidae</taxon>
        <taxon>Plakobranchus</taxon>
    </lineage>
</organism>
<evidence type="ECO:0000259" key="4">
    <source>
        <dbReference type="PROSITE" id="PS50056"/>
    </source>
</evidence>
<keyword evidence="2" id="KW-1133">Transmembrane helix</keyword>
<dbReference type="SUPFAM" id="SSF52799">
    <property type="entry name" value="(Phosphotyrosine protein) phosphatases II"/>
    <property type="match status" value="2"/>
</dbReference>
<dbReference type="InterPro" id="IPR003595">
    <property type="entry name" value="Tyr_Pase_cat"/>
</dbReference>
<gene>
    <name evidence="5" type="ORF">PoB_004403400</name>
</gene>
<comment type="caution">
    <text evidence="5">The sequence shown here is derived from an EMBL/GenBank/DDBJ whole genome shotgun (WGS) entry which is preliminary data.</text>
</comment>
<dbReference type="PROSITE" id="PS00383">
    <property type="entry name" value="TYR_PHOSPHATASE_1"/>
    <property type="match status" value="1"/>
</dbReference>
<dbReference type="Gene3D" id="3.90.190.10">
    <property type="entry name" value="Protein tyrosine phosphatase superfamily"/>
    <property type="match status" value="2"/>
</dbReference>